<reference evidence="1" key="1">
    <citation type="submission" date="2022-09" db="EMBL/GenBank/DDBJ databases">
        <authorList>
            <person name="Duchaud E."/>
        </authorList>
    </citation>
    <scope>NUCLEOTIDE SEQUENCE</scope>
    <source>
        <strain evidence="1">TRV642</strain>
    </source>
</reference>
<sequence length="252" mass="29246">MKKLLYMLFISITVQNISGQDLKPEYRKFVKKFIDNVKNNRKEAVAEAIKYPLRRENPIPSIKNKTEFVKRYDEIFDTKLKTEISQSNPAKDWSEVGWRGIMLNQGTLWMDTDGKVFSIIYQSKVENYIKSKLIASEKSKLHPSITKFKEPQIIIETAKFRVRIDDLGNDNYRYASWSIKQSMSEKPDLIITNGKWFHDGTGGNNHYDFKKGNFLYQCYITVLGTKDSAPATLTICQNGREILNQDAKIVPR</sequence>
<dbReference type="EMBL" id="OX336425">
    <property type="protein sequence ID" value="CAI2766008.1"/>
    <property type="molecule type" value="Genomic_DNA"/>
</dbReference>
<evidence type="ECO:0000313" key="2">
    <source>
        <dbReference type="Proteomes" id="UP001152749"/>
    </source>
</evidence>
<name>A0A9W4TEY6_9FLAO</name>
<accession>A0A9W4TEY6</accession>
<organism evidence="1 2">
    <name type="scientific">Flavobacterium collinsii</name>
    <dbReference type="NCBI Taxonomy" id="1114861"/>
    <lineage>
        <taxon>Bacteria</taxon>
        <taxon>Pseudomonadati</taxon>
        <taxon>Bacteroidota</taxon>
        <taxon>Flavobacteriia</taxon>
        <taxon>Flavobacteriales</taxon>
        <taxon>Flavobacteriaceae</taxon>
        <taxon>Flavobacterium</taxon>
    </lineage>
</organism>
<dbReference type="KEGG" id="fcs:TRV642_0985"/>
<dbReference type="AlphaFoldDB" id="A0A9W4TEY6"/>
<evidence type="ECO:0000313" key="1">
    <source>
        <dbReference type="EMBL" id="CAI2766008.1"/>
    </source>
</evidence>
<protein>
    <submittedName>
        <fullName evidence="1">Uncharacterized protein</fullName>
    </submittedName>
</protein>
<proteinExistence type="predicted"/>
<gene>
    <name evidence="1" type="ORF">TRV642_0985</name>
</gene>
<dbReference type="Proteomes" id="UP001152749">
    <property type="component" value="Chromosome"/>
</dbReference>
<dbReference type="RefSeq" id="WP_263362282.1">
    <property type="nucleotide sequence ID" value="NZ_OX336425.1"/>
</dbReference>